<dbReference type="AlphaFoldDB" id="A0A5N5WQR1"/>
<dbReference type="EMBL" id="ML732337">
    <property type="protein sequence ID" value="KAB8069520.1"/>
    <property type="molecule type" value="Genomic_DNA"/>
</dbReference>
<dbReference type="Proteomes" id="UP000326565">
    <property type="component" value="Unassembled WGS sequence"/>
</dbReference>
<dbReference type="InterPro" id="IPR018843">
    <property type="entry name" value="Utp8_b-prop"/>
</dbReference>
<dbReference type="OrthoDB" id="5330858at2759"/>
<evidence type="ECO:0000313" key="2">
    <source>
        <dbReference type="EMBL" id="KAB8069520.1"/>
    </source>
</evidence>
<reference evidence="2 3" key="1">
    <citation type="submission" date="2019-04" db="EMBL/GenBank/DDBJ databases">
        <title>Friends and foes A comparative genomics study of 23 Aspergillus species from section Flavi.</title>
        <authorList>
            <consortium name="DOE Joint Genome Institute"/>
            <person name="Kjaerbolling I."/>
            <person name="Vesth T."/>
            <person name="Frisvad J.C."/>
            <person name="Nybo J.L."/>
            <person name="Theobald S."/>
            <person name="Kildgaard S."/>
            <person name="Isbrandt T."/>
            <person name="Kuo A."/>
            <person name="Sato A."/>
            <person name="Lyhne E.K."/>
            <person name="Kogle M.E."/>
            <person name="Wiebenga A."/>
            <person name="Kun R.S."/>
            <person name="Lubbers R.J."/>
            <person name="Makela M.R."/>
            <person name="Barry K."/>
            <person name="Chovatia M."/>
            <person name="Clum A."/>
            <person name="Daum C."/>
            <person name="Haridas S."/>
            <person name="He G."/>
            <person name="LaButti K."/>
            <person name="Lipzen A."/>
            <person name="Mondo S."/>
            <person name="Riley R."/>
            <person name="Salamov A."/>
            <person name="Simmons B.A."/>
            <person name="Magnuson J.K."/>
            <person name="Henrissat B."/>
            <person name="Mortensen U.H."/>
            <person name="Larsen T.O."/>
            <person name="Devries R.P."/>
            <person name="Grigoriev I.V."/>
            <person name="Machida M."/>
            <person name="Baker S.E."/>
            <person name="Andersen M.R."/>
        </authorList>
    </citation>
    <scope>NUCLEOTIDE SEQUENCE [LARGE SCALE GENOMIC DNA]</scope>
    <source>
        <strain evidence="2 3">CBS 151.66</strain>
    </source>
</reference>
<evidence type="ECO:0000313" key="3">
    <source>
        <dbReference type="Proteomes" id="UP000326565"/>
    </source>
</evidence>
<organism evidence="2 3">
    <name type="scientific">Aspergillus leporis</name>
    <dbReference type="NCBI Taxonomy" id="41062"/>
    <lineage>
        <taxon>Eukaryota</taxon>
        <taxon>Fungi</taxon>
        <taxon>Dikarya</taxon>
        <taxon>Ascomycota</taxon>
        <taxon>Pezizomycotina</taxon>
        <taxon>Eurotiomycetes</taxon>
        <taxon>Eurotiomycetidae</taxon>
        <taxon>Eurotiales</taxon>
        <taxon>Aspergillaceae</taxon>
        <taxon>Aspergillus</taxon>
        <taxon>Aspergillus subgen. Circumdati</taxon>
    </lineage>
</organism>
<proteinExistence type="predicted"/>
<sequence length="903" mass="98504">MDLQPPSVLAQLPRPLHASKGKTHIGEVYSLSDSKKRKRYEVAVAVDGEAVNIYNIQTPKLVTSYAVPPQSSFSCQPCSVRRKLSNKSVVKRQTYVAVNPQKEIKCFVEESGGNGSSAPVISSSSFAVHDSNSPTVFIGIVPTGSGEEEEKSPFDILTVHQDGRVRRLAADLDSQRWSLQHSEFAKISATHAVQACFLVEFEDAKKALFKRRQDLAALASGDLVDSNVDEPSVLLLVSHPIGSDEIKLSDVKVHMFSVPAKVASEARILDEGQKLKHLLTISIPDVKGQEKFESNGVQWDFHTGSAGLNLSFAKGFVNFDLSQYKPTVTSQFILENEEFSSLMRISPQSVIGAGKSIVALFDTQYKSIQRSIAIGDIPGSKSAKARTTFISYYAKLGIAVATKENTLFAFELSSSTTPVGSSLKRSRDSLLIDAIGRGIGSSASQWDVASKKPRTDQLTSLGLTSKEQISQWSTLVTDLRAASKSKNGNAFDSAVQTYFNADALPKQFVNPEVTLFLLSFIFSLKVADSKDQLSASSSAQLFIEFWPERTCQWLIELGHMSLDNVEIALRRSFKPRILPVLPTGSFTQALIDADPTLKRLLAVLQGPTLFNANELAYALKYFLNMARSRSASLEETAAAVTSGEGTNNTSKANDDEATLQDIFRGLNTTLQKIHIHTLPTITTSVRSTLSRTEIIAMVHHLRLSLATAGYASRFTENPPVPICPDQTTPSLSLNTITDLLNVSIDAVGPSGWISASTFDDATTTREMDLIADMKSEISATLAGVEEASYLKGVLGEYLRYTESVAKSATAQKPKDSDEPVSALVRFEKLNGADVMVFRSNEEEGFEGDASGKMLPLSLKTTSTDVSKKKVKKSTGEVKNRSIREIGYLRRKAVGKYSFERLVV</sequence>
<evidence type="ECO:0000259" key="1">
    <source>
        <dbReference type="Pfam" id="PF10395"/>
    </source>
</evidence>
<accession>A0A5N5WQR1</accession>
<keyword evidence="3" id="KW-1185">Reference proteome</keyword>
<gene>
    <name evidence="2" type="ORF">BDV29DRAFT_182586</name>
</gene>
<name>A0A5N5WQR1_9EURO</name>
<protein>
    <recommendedName>
        <fullName evidence="1">Utp8 beta-propeller domain-containing protein</fullName>
    </recommendedName>
</protein>
<feature type="domain" description="Utp8 beta-propeller" evidence="1">
    <location>
        <begin position="9"/>
        <end position="85"/>
    </location>
</feature>
<dbReference type="Pfam" id="PF10395">
    <property type="entry name" value="Utp8_b_propeller"/>
    <property type="match status" value="1"/>
</dbReference>